<dbReference type="EMBL" id="CM031825">
    <property type="protein sequence ID" value="KAG6730833.1"/>
    <property type="molecule type" value="Genomic_DNA"/>
</dbReference>
<feature type="compositionally biased region" description="Gly residues" evidence="1">
    <location>
        <begin position="158"/>
        <end position="170"/>
    </location>
</feature>
<organism evidence="2 3">
    <name type="scientific">Carya illinoinensis</name>
    <name type="common">Pecan</name>
    <dbReference type="NCBI Taxonomy" id="32201"/>
    <lineage>
        <taxon>Eukaryota</taxon>
        <taxon>Viridiplantae</taxon>
        <taxon>Streptophyta</taxon>
        <taxon>Embryophyta</taxon>
        <taxon>Tracheophyta</taxon>
        <taxon>Spermatophyta</taxon>
        <taxon>Magnoliopsida</taxon>
        <taxon>eudicotyledons</taxon>
        <taxon>Gunneridae</taxon>
        <taxon>Pentapetalae</taxon>
        <taxon>rosids</taxon>
        <taxon>fabids</taxon>
        <taxon>Fagales</taxon>
        <taxon>Juglandaceae</taxon>
        <taxon>Carya</taxon>
    </lineage>
</organism>
<feature type="compositionally biased region" description="Polar residues" evidence="1">
    <location>
        <begin position="49"/>
        <end position="60"/>
    </location>
</feature>
<feature type="region of interest" description="Disordered" evidence="1">
    <location>
        <begin position="1"/>
        <end position="23"/>
    </location>
</feature>
<evidence type="ECO:0000313" key="3">
    <source>
        <dbReference type="Proteomes" id="UP000811246"/>
    </source>
</evidence>
<sequence>MYPPSSSPLSSQKPMGPTGLTRYCSAPGSLLSTAVDSVIGPNREFSPLRSSSSLMGQHQYFSGDSSSVTSESTCGANSSNGPPKEHHQHQQLQHQLSKGLQRSYGLNEMAVGDFVTASNLNGGGSSSGSASSALVRQRSSPAGFLSHLASSADNVTRGSGGYTSQGGSNSGHGVSRLKSQLSFTGQDSLSQISEVSEDVIDGISSDNGHENTTYSYASTSFGMDSWDNTNSITFSTPPSKQLKILMETFSTACIL</sequence>
<comment type="caution">
    <text evidence="2">The sequence shown here is derived from an EMBL/GenBank/DDBJ whole genome shotgun (WGS) entry which is preliminary data.</text>
</comment>
<feature type="region of interest" description="Disordered" evidence="1">
    <location>
        <begin position="49"/>
        <end position="100"/>
    </location>
</feature>
<dbReference type="Proteomes" id="UP000811246">
    <property type="component" value="Chromosome 1"/>
</dbReference>
<name>A0A922G1Y0_CARIL</name>
<accession>A0A922G1Y0</accession>
<protein>
    <submittedName>
        <fullName evidence="2">Uncharacterized protein</fullName>
    </submittedName>
</protein>
<dbReference type="AlphaFoldDB" id="A0A922G1Y0"/>
<feature type="compositionally biased region" description="Low complexity" evidence="1">
    <location>
        <begin position="62"/>
        <end position="72"/>
    </location>
</feature>
<proteinExistence type="predicted"/>
<evidence type="ECO:0000256" key="1">
    <source>
        <dbReference type="SAM" id="MobiDB-lite"/>
    </source>
</evidence>
<reference evidence="2" key="1">
    <citation type="submission" date="2021-01" db="EMBL/GenBank/DDBJ databases">
        <authorList>
            <person name="Lovell J.T."/>
            <person name="Bentley N."/>
            <person name="Bhattarai G."/>
            <person name="Jenkins J.W."/>
            <person name="Sreedasyam A."/>
            <person name="Alarcon Y."/>
            <person name="Bock C."/>
            <person name="Boston L."/>
            <person name="Carlson J."/>
            <person name="Cervantes K."/>
            <person name="Clermont K."/>
            <person name="Krom N."/>
            <person name="Kubenka K."/>
            <person name="Mamidi S."/>
            <person name="Mattison C."/>
            <person name="Monteros M."/>
            <person name="Pisani C."/>
            <person name="Plott C."/>
            <person name="Rajasekar S."/>
            <person name="Rhein H.S."/>
            <person name="Rohla C."/>
            <person name="Song M."/>
            <person name="Hilaire R.S."/>
            <person name="Shu S."/>
            <person name="Wells L."/>
            <person name="Wang X."/>
            <person name="Webber J."/>
            <person name="Heerema R.J."/>
            <person name="Klein P."/>
            <person name="Conner P."/>
            <person name="Grauke L."/>
            <person name="Grimwood J."/>
            <person name="Schmutz J."/>
            <person name="Randall J.J."/>
        </authorList>
    </citation>
    <scope>NUCLEOTIDE SEQUENCE</scope>
    <source>
        <tissue evidence="2">Leaf</tissue>
    </source>
</reference>
<feature type="region of interest" description="Disordered" evidence="1">
    <location>
        <begin position="155"/>
        <end position="175"/>
    </location>
</feature>
<evidence type="ECO:0000313" key="2">
    <source>
        <dbReference type="EMBL" id="KAG6730833.1"/>
    </source>
</evidence>
<gene>
    <name evidence="2" type="ORF">I3842_01G099600</name>
</gene>